<dbReference type="InterPro" id="IPR003425">
    <property type="entry name" value="CCB3/YggT"/>
</dbReference>
<dbReference type="KEGG" id="emt:CPZ25_006760"/>
<evidence type="ECO:0000313" key="2">
    <source>
        <dbReference type="EMBL" id="QCT71037.1"/>
    </source>
</evidence>
<feature type="transmembrane region" description="Helical" evidence="1">
    <location>
        <begin position="56"/>
        <end position="81"/>
    </location>
</feature>
<feature type="transmembrane region" description="Helical" evidence="1">
    <location>
        <begin position="12"/>
        <end position="30"/>
    </location>
</feature>
<dbReference type="AlphaFoldDB" id="A0A4P9C6K1"/>
<keyword evidence="1" id="KW-1133">Transmembrane helix</keyword>
<dbReference type="Pfam" id="PF02325">
    <property type="entry name" value="CCB3_YggT"/>
    <property type="match status" value="1"/>
</dbReference>
<evidence type="ECO:0000313" key="3">
    <source>
        <dbReference type="Proteomes" id="UP000218387"/>
    </source>
</evidence>
<reference evidence="2 3" key="1">
    <citation type="submission" date="2018-05" db="EMBL/GenBank/DDBJ databases">
        <title>Genome comparison of Eubacterium sp.</title>
        <authorList>
            <person name="Feng Y."/>
            <person name="Sanchez-Andrea I."/>
            <person name="Stams A.J.M."/>
            <person name="De Vos W.M."/>
        </authorList>
    </citation>
    <scope>NUCLEOTIDE SEQUENCE [LARGE SCALE GENOMIC DNA]</scope>
    <source>
        <strain evidence="2 3">YI</strain>
    </source>
</reference>
<accession>A0A4P9C6K1</accession>
<dbReference type="EMBL" id="CP029487">
    <property type="protein sequence ID" value="QCT71037.1"/>
    <property type="molecule type" value="Genomic_DNA"/>
</dbReference>
<evidence type="ECO:0000256" key="1">
    <source>
        <dbReference type="SAM" id="Phobius"/>
    </source>
</evidence>
<organism evidence="2 3">
    <name type="scientific">Eubacterium maltosivorans</name>
    <dbReference type="NCBI Taxonomy" id="2041044"/>
    <lineage>
        <taxon>Bacteria</taxon>
        <taxon>Bacillati</taxon>
        <taxon>Bacillota</taxon>
        <taxon>Clostridia</taxon>
        <taxon>Eubacteriales</taxon>
        <taxon>Eubacteriaceae</taxon>
        <taxon>Eubacterium</taxon>
    </lineage>
</organism>
<protein>
    <submittedName>
        <fullName evidence="2">YggT family protein</fullName>
    </submittedName>
</protein>
<dbReference type="RefSeq" id="WP_058693933.1">
    <property type="nucleotide sequence ID" value="NZ_CABJDW020000003.1"/>
</dbReference>
<dbReference type="Proteomes" id="UP000218387">
    <property type="component" value="Chromosome"/>
</dbReference>
<gene>
    <name evidence="2" type="ORF">CPZ25_006760</name>
</gene>
<proteinExistence type="predicted"/>
<name>A0A4P9C6K1_EUBML</name>
<keyword evidence="1" id="KW-0812">Transmembrane</keyword>
<keyword evidence="3" id="KW-1185">Reference proteome</keyword>
<dbReference type="GO" id="GO:0016020">
    <property type="term" value="C:membrane"/>
    <property type="evidence" value="ECO:0007669"/>
    <property type="project" value="InterPro"/>
</dbReference>
<sequence length="89" mass="9987">MIESILIVAGHYLVELITLLIVANILMSWFNPSPDNPIVKLIYGLTEPMLSPLRRFAVIGPIDFSGIAAVVLLQFIIYPLYQMLIKAIF</sequence>
<keyword evidence="1" id="KW-0472">Membrane</keyword>